<dbReference type="Proteomes" id="UP000005459">
    <property type="component" value="Unassembled WGS sequence"/>
</dbReference>
<name>F9UF49_9GAMM</name>
<gene>
    <name evidence="1" type="ORF">ThimaDRAFT_3552</name>
</gene>
<dbReference type="RefSeq" id="WP_007194424.1">
    <property type="nucleotide sequence ID" value="NZ_AFWV01000012.1"/>
</dbReference>
<sequence length="144" mass="16632">MSDYQAYEDACEKIRAENAILLTEFVAWLEASGLSERVVKKHRENIAFYINDYLLYDDALEARDGVDAISWFLGDWFIRKAMWSSQASIKENAASLKKFYAFMHEKGLVSADDLVELKQIVKEGMPDWLDAMRDYNNAGIDDSW</sequence>
<dbReference type="OrthoDB" id="9801392at2"/>
<protein>
    <submittedName>
        <fullName evidence="1">Site-specific recombinase like protein</fullName>
    </submittedName>
</protein>
<dbReference type="EMBL" id="AFWV01000012">
    <property type="protein sequence ID" value="EGV17086.1"/>
    <property type="molecule type" value="Genomic_DNA"/>
</dbReference>
<proteinExistence type="predicted"/>
<evidence type="ECO:0000313" key="1">
    <source>
        <dbReference type="EMBL" id="EGV17086.1"/>
    </source>
</evidence>
<dbReference type="AlphaFoldDB" id="F9UF49"/>
<evidence type="ECO:0000313" key="2">
    <source>
        <dbReference type="Proteomes" id="UP000005459"/>
    </source>
</evidence>
<accession>F9UF49</accession>
<dbReference type="eggNOG" id="COG4974">
    <property type="taxonomic scope" value="Bacteria"/>
</dbReference>
<organism evidence="1 2">
    <name type="scientific">Thiocapsa marina 5811</name>
    <dbReference type="NCBI Taxonomy" id="768671"/>
    <lineage>
        <taxon>Bacteria</taxon>
        <taxon>Pseudomonadati</taxon>
        <taxon>Pseudomonadota</taxon>
        <taxon>Gammaproteobacteria</taxon>
        <taxon>Chromatiales</taxon>
        <taxon>Chromatiaceae</taxon>
        <taxon>Thiocapsa</taxon>
    </lineage>
</organism>
<reference evidence="1 2" key="1">
    <citation type="submission" date="2011-06" db="EMBL/GenBank/DDBJ databases">
        <title>The draft genome of Thiocapsa marina 5811.</title>
        <authorList>
            <consortium name="US DOE Joint Genome Institute (JGI-PGF)"/>
            <person name="Lucas S."/>
            <person name="Han J."/>
            <person name="Cheng J.-F."/>
            <person name="Goodwin L."/>
            <person name="Pitluck S."/>
            <person name="Peters L."/>
            <person name="Land M.L."/>
            <person name="Hauser L."/>
            <person name="Vogl K."/>
            <person name="Liu Z."/>
            <person name="Imhoff J."/>
            <person name="Thiel V."/>
            <person name="Frigaard N.-U."/>
            <person name="Bryant D."/>
            <person name="Woyke T.J."/>
        </authorList>
    </citation>
    <scope>NUCLEOTIDE SEQUENCE [LARGE SCALE GENOMIC DNA]</scope>
    <source>
        <strain evidence="1 2">5811</strain>
    </source>
</reference>
<dbReference type="STRING" id="768671.ThimaDRAFT_3552"/>
<keyword evidence="2" id="KW-1185">Reference proteome</keyword>